<dbReference type="EMBL" id="AMEZ01000032">
    <property type="protein sequence ID" value="EKY27783.1"/>
    <property type="molecule type" value="Genomic_DNA"/>
</dbReference>
<protein>
    <recommendedName>
        <fullName evidence="4">DUF3784 domain-containing protein</fullName>
    </recommendedName>
</protein>
<feature type="transmembrane region" description="Helical" evidence="1">
    <location>
        <begin position="6"/>
        <end position="26"/>
    </location>
</feature>
<keyword evidence="1" id="KW-0812">Transmembrane</keyword>
<keyword evidence="1" id="KW-0472">Membrane</keyword>
<feature type="transmembrane region" description="Helical" evidence="1">
    <location>
        <begin position="47"/>
        <end position="68"/>
    </location>
</feature>
<comment type="caution">
    <text evidence="2">The sequence shown here is derived from an EMBL/GenBank/DDBJ whole genome shotgun (WGS) entry which is preliminary data.</text>
</comment>
<dbReference type="AlphaFoldDB" id="L1QII1"/>
<keyword evidence="1" id="KW-1133">Transmembrane helix</keyword>
<accession>L1QII1</accession>
<dbReference type="eggNOG" id="ENOG50327WA">
    <property type="taxonomic scope" value="Bacteria"/>
</dbReference>
<reference evidence="2 3" key="1">
    <citation type="submission" date="2012-05" db="EMBL/GenBank/DDBJ databases">
        <authorList>
            <person name="Weinstock G."/>
            <person name="Sodergren E."/>
            <person name="Lobos E.A."/>
            <person name="Fulton L."/>
            <person name="Fulton R."/>
            <person name="Courtney L."/>
            <person name="Fronick C."/>
            <person name="O'Laughlin M."/>
            <person name="Godfrey J."/>
            <person name="Wilson R.M."/>
            <person name="Miner T."/>
            <person name="Farmer C."/>
            <person name="Delehaunty K."/>
            <person name="Cordes M."/>
            <person name="Minx P."/>
            <person name="Tomlinson C."/>
            <person name="Chen J."/>
            <person name="Wollam A."/>
            <person name="Pepin K.H."/>
            <person name="Bhonagiri V."/>
            <person name="Zhang X."/>
            <person name="Suruliraj S."/>
            <person name="Warren W."/>
            <person name="Mitreva M."/>
            <person name="Mardis E.R."/>
            <person name="Wilson R.K."/>
        </authorList>
    </citation>
    <scope>NUCLEOTIDE SEQUENCE [LARGE SCALE GENOMIC DNA]</scope>
    <source>
        <strain evidence="2 3">DSM 1785</strain>
    </source>
</reference>
<organism evidence="2 3">
    <name type="scientific">Clostridium celatum DSM 1785</name>
    <dbReference type="NCBI Taxonomy" id="545697"/>
    <lineage>
        <taxon>Bacteria</taxon>
        <taxon>Bacillati</taxon>
        <taxon>Bacillota</taxon>
        <taxon>Clostridia</taxon>
        <taxon>Eubacteriales</taxon>
        <taxon>Clostridiaceae</taxon>
        <taxon>Clostridium</taxon>
    </lineage>
</organism>
<evidence type="ECO:0000256" key="1">
    <source>
        <dbReference type="SAM" id="Phobius"/>
    </source>
</evidence>
<keyword evidence="3" id="KW-1185">Reference proteome</keyword>
<feature type="transmembrane region" description="Helical" evidence="1">
    <location>
        <begin position="74"/>
        <end position="92"/>
    </location>
</feature>
<evidence type="ECO:0008006" key="4">
    <source>
        <dbReference type="Google" id="ProtNLM"/>
    </source>
</evidence>
<evidence type="ECO:0000313" key="3">
    <source>
        <dbReference type="Proteomes" id="UP000010420"/>
    </source>
</evidence>
<proteinExistence type="predicted"/>
<sequence length="98" mass="10881">MTVLVIILVSIGFLGIGTFILNNKYIKNADLEDDFVAREIKAMKISGTVNILNGCIGLIISILCLIIAKWTKELLIIFVVCIVILTSIQYILNKSVRK</sequence>
<dbReference type="PATRIC" id="fig|545697.3.peg.1238"/>
<evidence type="ECO:0000313" key="2">
    <source>
        <dbReference type="EMBL" id="EKY27783.1"/>
    </source>
</evidence>
<gene>
    <name evidence="2" type="ORF">HMPREF0216_01257</name>
</gene>
<dbReference type="HOGENOM" id="CLU_2328760_0_0_9"/>
<dbReference type="Proteomes" id="UP000010420">
    <property type="component" value="Unassembled WGS sequence"/>
</dbReference>
<name>L1QII1_9CLOT</name>